<dbReference type="RefSeq" id="WP_094205899.1">
    <property type="nucleotide sequence ID" value="NZ_NDYC01000026.1"/>
</dbReference>
<dbReference type="PANTHER" id="PTHR41283:SF1">
    <property type="entry name" value="AMINOGLYCOSIDE PHOSPHOTRANSFERASE DOMAIN-CONTAINING PROTEIN"/>
    <property type="match status" value="1"/>
</dbReference>
<comment type="caution">
    <text evidence="1">The sequence shown here is derived from an EMBL/GenBank/DDBJ whole genome shotgun (WGS) entry which is preliminary data.</text>
</comment>
<dbReference type="EMBL" id="NDYC01000026">
    <property type="protein sequence ID" value="OXZ27071.1"/>
    <property type="molecule type" value="Genomic_DNA"/>
</dbReference>
<dbReference type="AlphaFoldDB" id="A0A233V3U5"/>
<sequence>MEIKDLQFFKDKNIYDCDLQDDKYIVNTDSGKYIVEIYEGDLESFLKYNQQNNYLLYELNDKFAKIEDSGFENGYTFVIKKFIQNLTDQISVEKQIQLGSEIGKILRKLHENSQINDDTTWSKIFNYKINNLIYNYSMTNFRGDKDYIVFDYIENNRYLIESRKLSNIYLFDNLECIYADENNLNFVSKNVSYMADSFFEFRKINEVDEKNRIFYYSLLKSYFNGKIPRLFYRILAIYTILDILEPKLNGENEVDLTGEFDRILKIYNDFDCIIPVWIKETEEKIKELSDESKL</sequence>
<evidence type="ECO:0000313" key="2">
    <source>
        <dbReference type="Proteomes" id="UP000215413"/>
    </source>
</evidence>
<proteinExistence type="predicted"/>
<accession>A0A233V3U5</accession>
<name>A0A233V3U5_FINMA</name>
<dbReference type="PANTHER" id="PTHR41283">
    <property type="entry name" value="AMINOGLYCOSIDE PHOSPHOTRANSFERASE"/>
    <property type="match status" value="1"/>
</dbReference>
<reference evidence="2" key="1">
    <citation type="submission" date="2017-04" db="EMBL/GenBank/DDBJ databases">
        <title>Finegoldia magna isolated from orthopedic joint implant-associated infections.</title>
        <authorList>
            <person name="Bjorklund S."/>
            <person name="Bruggemann H."/>
            <person name="Jensen A."/>
            <person name="Hellmark B."/>
            <person name="Soderquist B."/>
        </authorList>
    </citation>
    <scope>NUCLEOTIDE SEQUENCE [LARGE SCALE GENOMIC DNA]</scope>
    <source>
        <strain evidence="2">CCUG 54800</strain>
    </source>
</reference>
<organism evidence="1 2">
    <name type="scientific">Finegoldia magna</name>
    <name type="common">Peptostreptococcus magnus</name>
    <dbReference type="NCBI Taxonomy" id="1260"/>
    <lineage>
        <taxon>Bacteria</taxon>
        <taxon>Bacillati</taxon>
        <taxon>Bacillota</taxon>
        <taxon>Tissierellia</taxon>
        <taxon>Tissierellales</taxon>
        <taxon>Peptoniphilaceae</taxon>
        <taxon>Finegoldia</taxon>
    </lineage>
</organism>
<dbReference type="Proteomes" id="UP000215413">
    <property type="component" value="Unassembled WGS sequence"/>
</dbReference>
<gene>
    <name evidence="1" type="ORF">B9N49_05705</name>
</gene>
<evidence type="ECO:0000313" key="1">
    <source>
        <dbReference type="EMBL" id="OXZ27071.1"/>
    </source>
</evidence>
<protein>
    <submittedName>
        <fullName evidence="1">Uncharacterized protein</fullName>
    </submittedName>
</protein>